<dbReference type="Gene3D" id="2.60.40.10">
    <property type="entry name" value="Immunoglobulins"/>
    <property type="match status" value="1"/>
</dbReference>
<proteinExistence type="predicted"/>
<dbReference type="InterPro" id="IPR013783">
    <property type="entry name" value="Ig-like_fold"/>
</dbReference>
<dbReference type="InterPro" id="IPR036116">
    <property type="entry name" value="FN3_sf"/>
</dbReference>
<dbReference type="Pfam" id="PF13550">
    <property type="entry name" value="Phage-tail_3"/>
    <property type="match status" value="1"/>
</dbReference>
<dbReference type="InterPro" id="IPR003961">
    <property type="entry name" value="FN3_dom"/>
</dbReference>
<gene>
    <name evidence="2" type="ORF">AUC70_11675</name>
</gene>
<dbReference type="Proteomes" id="UP000094172">
    <property type="component" value="Unassembled WGS sequence"/>
</dbReference>
<evidence type="ECO:0000259" key="1">
    <source>
        <dbReference type="PROSITE" id="PS50853"/>
    </source>
</evidence>
<dbReference type="PROSITE" id="PS50853">
    <property type="entry name" value="FN3"/>
    <property type="match status" value="1"/>
</dbReference>
<keyword evidence="3" id="KW-1185">Reference proteome</keyword>
<dbReference type="AlphaFoldDB" id="A0A1E3VJ23"/>
<feature type="domain" description="Fibronectin type-III" evidence="1">
    <location>
        <begin position="240"/>
        <end position="333"/>
    </location>
</feature>
<dbReference type="RefSeq" id="WP_069445581.1">
    <property type="nucleotide sequence ID" value="NZ_LPWE01000014.1"/>
</dbReference>
<dbReference type="STRING" id="1774970.AUC70_11675"/>
<dbReference type="InterPro" id="IPR032876">
    <property type="entry name" value="J_dom"/>
</dbReference>
<evidence type="ECO:0000313" key="2">
    <source>
        <dbReference type="EMBL" id="ODR93518.1"/>
    </source>
</evidence>
<reference evidence="2 3" key="1">
    <citation type="journal article" date="2016" name="Environ. Microbiol.">
        <title>New Methyloceanibacter diversity from North Sea sediments includes methanotroph containing solely the soluble methane monooxygenase.</title>
        <authorList>
            <person name="Vekeman B."/>
            <person name="Kerckhof F.M."/>
            <person name="Cremers G."/>
            <person name="de Vos P."/>
            <person name="Vandamme P."/>
            <person name="Boon N."/>
            <person name="Op den Camp H.J."/>
            <person name="Heylen K."/>
        </authorList>
    </citation>
    <scope>NUCLEOTIDE SEQUENCE [LARGE SCALE GENOMIC DNA]</scope>
    <source>
        <strain evidence="2 3">R-67176</strain>
    </source>
</reference>
<comment type="caution">
    <text evidence="2">The sequence shown here is derived from an EMBL/GenBank/DDBJ whole genome shotgun (WGS) entry which is preliminary data.</text>
</comment>
<dbReference type="SUPFAM" id="SSF49265">
    <property type="entry name" value="Fibronectin type III"/>
    <property type="match status" value="1"/>
</dbReference>
<evidence type="ECO:0000313" key="3">
    <source>
        <dbReference type="Proteomes" id="UP000094172"/>
    </source>
</evidence>
<protein>
    <recommendedName>
        <fullName evidence="1">Fibronectin type-III domain-containing protein</fullName>
    </recommendedName>
</protein>
<sequence>MNEADALVDGEPQFWGGCEIALNTEPLEVIKEILKACGGRLFEIGGVYKLYVGAPGLPVLTMDDGVLRADEAETAKPIRPLDERVNYISGSYTRPEDGWITRVGPPRFDASRISADGRVGADLDVPVVQSGKHFQRLQQQLLNNAAKERRHNLPLPPSAWGVEPGDVLQWTSEHNGYEDKLFEVEHVTDDHSLDSVAAVLEIDHDDYDFDPETDLIEEPDGVLDVDRPAPKEVGSFAVAGVANVGTNNTVRPAVSVSWDDPDDADVTAIRVAYRIAGQVDEPGYAFSYEPAAGQLLIVNLQPATNYEVKAQFESFNGWATETTPWLPVVTPDIRFSQNDFNAAVNARMAQLDTASQAAIATVRDALVNDLTNLAHYLLGQIAKLDDQDQAYQATQGAAVNVVSEEVVTEKQARAAAIQSVEAALDDAAASLIGQIAEVDDKHNALATLFGQVFAENGEGAASALFRLIAHAAPTGVAARIALEAKTAAGAYGEDSAALFLDVIAGVGSVATIKATAFRVQTATGFAPILEVQDDTVKIAGNIGVQGDALVDGSVTASKIAANAVTAEKIAAGAVQAGNIAAGAITANKIQAGTITADRIVTNGITQSDADSGSASGAANGTWRTLCTINIEKDSGTRGVMFLGIISGSLGGSTSQSAADIEGRILRGTSSALFQTSVVATIATGGAFTIPMSVGFRPGSVPNGNHTIRLQVRASIPGGVTIAASGYLYSMLPRA</sequence>
<name>A0A1E3VJ23_9HYPH</name>
<dbReference type="EMBL" id="LPWE01000014">
    <property type="protein sequence ID" value="ODR93518.1"/>
    <property type="molecule type" value="Genomic_DNA"/>
</dbReference>
<accession>A0A1E3VJ23</accession>
<organism evidence="2 3">
    <name type="scientific">Methyloceanibacter stevinii</name>
    <dbReference type="NCBI Taxonomy" id="1774970"/>
    <lineage>
        <taxon>Bacteria</taxon>
        <taxon>Pseudomonadati</taxon>
        <taxon>Pseudomonadota</taxon>
        <taxon>Alphaproteobacteria</taxon>
        <taxon>Hyphomicrobiales</taxon>
        <taxon>Hyphomicrobiaceae</taxon>
        <taxon>Methyloceanibacter</taxon>
    </lineage>
</organism>